<organism evidence="8 9">
    <name type="scientific">Operophtera brumata</name>
    <name type="common">Winter moth</name>
    <name type="synonym">Phalaena brumata</name>
    <dbReference type="NCBI Taxonomy" id="104452"/>
    <lineage>
        <taxon>Eukaryota</taxon>
        <taxon>Metazoa</taxon>
        <taxon>Ecdysozoa</taxon>
        <taxon>Arthropoda</taxon>
        <taxon>Hexapoda</taxon>
        <taxon>Insecta</taxon>
        <taxon>Pterygota</taxon>
        <taxon>Neoptera</taxon>
        <taxon>Endopterygota</taxon>
        <taxon>Lepidoptera</taxon>
        <taxon>Glossata</taxon>
        <taxon>Ditrysia</taxon>
        <taxon>Geometroidea</taxon>
        <taxon>Geometridae</taxon>
        <taxon>Larentiinae</taxon>
        <taxon>Operophtera</taxon>
    </lineage>
</organism>
<dbReference type="Pfam" id="PF08925">
    <property type="entry name" value="DUF1907"/>
    <property type="match status" value="2"/>
</dbReference>
<comment type="subunit">
    <text evidence="2">Monomer.</text>
</comment>
<dbReference type="PANTHER" id="PTHR13204:SF1">
    <property type="entry name" value="ESTER HYDROLASE C11ORF54"/>
    <property type="match status" value="1"/>
</dbReference>
<dbReference type="SMART" id="SM01168">
    <property type="entry name" value="DUF1907"/>
    <property type="match status" value="1"/>
</dbReference>
<evidence type="ECO:0000313" key="8">
    <source>
        <dbReference type="EMBL" id="KOB72193.1"/>
    </source>
</evidence>
<evidence type="ECO:0000256" key="3">
    <source>
        <dbReference type="ARBA" id="ARBA00022723"/>
    </source>
</evidence>
<keyword evidence="9" id="KW-1185">Reference proteome</keyword>
<reference evidence="8 9" key="1">
    <citation type="journal article" date="2015" name="Genome Biol. Evol.">
        <title>The genome of winter moth (Operophtera brumata) provides a genomic perspective on sexual dimorphism and phenology.</title>
        <authorList>
            <person name="Derks M.F."/>
            <person name="Smit S."/>
            <person name="Salis L."/>
            <person name="Schijlen E."/>
            <person name="Bossers A."/>
            <person name="Mateman C."/>
            <person name="Pijl A.S."/>
            <person name="de Ridder D."/>
            <person name="Groenen M.A."/>
            <person name="Visser M.E."/>
            <person name="Megens H.J."/>
        </authorList>
    </citation>
    <scope>NUCLEOTIDE SEQUENCE [LARGE SCALE GENOMIC DNA]</scope>
    <source>
        <strain evidence="8">WM2013NL</strain>
        <tissue evidence="8">Head and thorax</tissue>
    </source>
</reference>
<dbReference type="GO" id="GO:0016788">
    <property type="term" value="F:hydrolase activity, acting on ester bonds"/>
    <property type="evidence" value="ECO:0007669"/>
    <property type="project" value="TreeGrafter"/>
</dbReference>
<keyword evidence="4 8" id="KW-0378">Hydrolase</keyword>
<dbReference type="GO" id="GO:0005634">
    <property type="term" value="C:nucleus"/>
    <property type="evidence" value="ECO:0007669"/>
    <property type="project" value="UniProtKB-SubCell"/>
</dbReference>
<evidence type="ECO:0000313" key="9">
    <source>
        <dbReference type="Proteomes" id="UP000037510"/>
    </source>
</evidence>
<keyword evidence="6" id="KW-0539">Nucleus</keyword>
<dbReference type="EMBL" id="JTDY01002066">
    <property type="protein sequence ID" value="KOB72193.1"/>
    <property type="molecule type" value="Genomic_DNA"/>
</dbReference>
<dbReference type="PANTHER" id="PTHR13204">
    <property type="entry name" value="PTD012 PROTEIN"/>
    <property type="match status" value="1"/>
</dbReference>
<dbReference type="STRING" id="104452.A0A0L7L9M9"/>
<evidence type="ECO:0000256" key="6">
    <source>
        <dbReference type="ARBA" id="ARBA00023242"/>
    </source>
</evidence>
<evidence type="ECO:0000259" key="7">
    <source>
        <dbReference type="SMART" id="SM01168"/>
    </source>
</evidence>
<dbReference type="SUPFAM" id="SSF117856">
    <property type="entry name" value="AF0104/ALDC/Ptd012-like"/>
    <property type="match status" value="2"/>
</dbReference>
<keyword evidence="3" id="KW-0479">Metal-binding</keyword>
<dbReference type="AlphaFoldDB" id="A0A0L7L9M9"/>
<comment type="caution">
    <text evidence="8">The sequence shown here is derived from an EMBL/GenBank/DDBJ whole genome shotgun (WGS) entry which is preliminary data.</text>
</comment>
<comment type="subcellular location">
    <subcellularLocation>
        <location evidence="1">Nucleus</location>
    </subcellularLocation>
</comment>
<sequence length="429" mass="45648">MASVDYSKVPITEKALYVPPLEEVVDVLARGLPDTFETVSVSVVDAPDLTQEPFSLTSPGDVKLVEIGGPPYLVPLVKRDKIYDLHLLLQHLKRDPGFLAGAGAGPWPYLGVNCERPRFSGGHGGWALAVPGSQLRGILIAHLKRDPGFRAGAGAGPWPYLGVNCERPRLPGGRGGWALAVPRSQLRGTLIAHLKRDPGFLAGTGAGPWPYLGVNCERPRLPGGRGGWALAVPGSQLRGTLIAHLKRDPGFLAGAGAGPWPYLGVNCEGIINLSVRNGSVEQGTRIVSVEPVGAAKGSSGFLQQRLPNTETRTALLGNYLLSEGKPGKAKFHVMPDFSGTALCSDSDVDGWLHYFELSAPIVNVGTLVTGDLGLDLRVQHFHGFSAHGHGGHYHYDTTPDAAHYEGYFSLAHSVVRIDPPAETHALGRD</sequence>
<keyword evidence="5" id="KW-0862">Zinc</keyword>
<name>A0A0L7L9M9_OPEBR</name>
<protein>
    <submittedName>
        <fullName evidence="8">Ester hydrolase C11orf54-like protein</fullName>
    </submittedName>
</protein>
<dbReference type="InterPro" id="IPR015021">
    <property type="entry name" value="C11orf54_DUF1907"/>
</dbReference>
<evidence type="ECO:0000256" key="1">
    <source>
        <dbReference type="ARBA" id="ARBA00004123"/>
    </source>
</evidence>
<dbReference type="GO" id="GO:0008270">
    <property type="term" value="F:zinc ion binding"/>
    <property type="evidence" value="ECO:0007669"/>
    <property type="project" value="TreeGrafter"/>
</dbReference>
<gene>
    <name evidence="8" type="ORF">OBRU01_09397</name>
</gene>
<accession>A0A0L7L9M9</accession>
<dbReference type="Proteomes" id="UP000037510">
    <property type="component" value="Unassembled WGS sequence"/>
</dbReference>
<evidence type="ECO:0000256" key="4">
    <source>
        <dbReference type="ARBA" id="ARBA00022801"/>
    </source>
</evidence>
<evidence type="ECO:0000256" key="5">
    <source>
        <dbReference type="ARBA" id="ARBA00022833"/>
    </source>
</evidence>
<feature type="domain" description="DUF1907" evidence="7">
    <location>
        <begin position="27"/>
        <end position="417"/>
    </location>
</feature>
<proteinExistence type="predicted"/>
<evidence type="ECO:0000256" key="2">
    <source>
        <dbReference type="ARBA" id="ARBA00011245"/>
    </source>
</evidence>